<dbReference type="WBParaSite" id="Csp11.Scaffold514.g2633.t1">
    <property type="protein sequence ID" value="Csp11.Scaffold514.g2633.t1"/>
    <property type="gene ID" value="Csp11.Scaffold514.g2633"/>
</dbReference>
<evidence type="ECO:0000313" key="1">
    <source>
        <dbReference type="Proteomes" id="UP000095282"/>
    </source>
</evidence>
<dbReference type="PANTHER" id="PTHR23062">
    <property type="entry name" value="HYPOTHETICAL PROTEIN C.ELEGANS"/>
    <property type="match status" value="1"/>
</dbReference>
<dbReference type="eggNOG" id="KOG4297">
    <property type="taxonomic scope" value="Eukaryota"/>
</dbReference>
<organism evidence="1 2">
    <name type="scientific">Caenorhabditis tropicalis</name>
    <dbReference type="NCBI Taxonomy" id="1561998"/>
    <lineage>
        <taxon>Eukaryota</taxon>
        <taxon>Metazoa</taxon>
        <taxon>Ecdysozoa</taxon>
        <taxon>Nematoda</taxon>
        <taxon>Chromadorea</taxon>
        <taxon>Rhabditida</taxon>
        <taxon>Rhabditina</taxon>
        <taxon>Rhabditomorpha</taxon>
        <taxon>Rhabditoidea</taxon>
        <taxon>Rhabditidae</taxon>
        <taxon>Peloderinae</taxon>
        <taxon>Caenorhabditis</taxon>
    </lineage>
</organism>
<dbReference type="AlphaFoldDB" id="A0A1I7T5M8"/>
<keyword evidence="1" id="KW-1185">Reference proteome</keyword>
<protein>
    <submittedName>
        <fullName evidence="2">VWFA domain-containing protein</fullName>
    </submittedName>
</protein>
<sequence>MVDMQSSGIDQNAIATYQTYFNFAKLIGTTLNDQSYFTGFIDNFGYSGQLSNRKNYTVLNFINFETIGFPIDGTDDDIDLNLDEVDDTLKMAKWNPEADDNTCMIFISAAPEAMYNNTSIGLSYASFKTVLGVLVGGATSIPGLTDPLTATTLSTADAESVVQKLLEILP</sequence>
<dbReference type="Proteomes" id="UP000095282">
    <property type="component" value="Unplaced"/>
</dbReference>
<dbReference type="PANTHER" id="PTHR23062:SF3">
    <property type="entry name" value="ANF_RECEPTOR DOMAIN-CONTAINING PROTEIN-RELATED"/>
    <property type="match status" value="1"/>
</dbReference>
<name>A0A1I7T5M8_9PELO</name>
<accession>A0A1I7T5M8</accession>
<dbReference type="GO" id="GO:0045087">
    <property type="term" value="P:innate immune response"/>
    <property type="evidence" value="ECO:0007669"/>
    <property type="project" value="TreeGrafter"/>
</dbReference>
<reference evidence="2" key="1">
    <citation type="submission" date="2016-11" db="UniProtKB">
        <authorList>
            <consortium name="WormBaseParasite"/>
        </authorList>
    </citation>
    <scope>IDENTIFICATION</scope>
</reference>
<evidence type="ECO:0000313" key="2">
    <source>
        <dbReference type="WBParaSite" id="Csp11.Scaffold514.g2633.t1"/>
    </source>
</evidence>
<proteinExistence type="predicted"/>
<dbReference type="STRING" id="1561998.A0A1I7T5M8"/>